<dbReference type="Gene3D" id="1.10.510.10">
    <property type="entry name" value="Transferase(Phosphotransferase) domain 1"/>
    <property type="match status" value="1"/>
</dbReference>
<dbReference type="Gene3D" id="3.30.200.20">
    <property type="entry name" value="Phosphorylase Kinase, domain 1"/>
    <property type="match status" value="1"/>
</dbReference>
<dbReference type="EC" id="2.7.11.1" evidence="1"/>
<evidence type="ECO:0000313" key="11">
    <source>
        <dbReference type="Proteomes" id="UP000279275"/>
    </source>
</evidence>
<feature type="region of interest" description="Disordered" evidence="8">
    <location>
        <begin position="274"/>
        <end position="295"/>
    </location>
</feature>
<dbReference type="SUPFAM" id="SSF51004">
    <property type="entry name" value="C-terminal (heme d1) domain of cytochrome cd1-nitrite reductase"/>
    <property type="match status" value="1"/>
</dbReference>
<dbReference type="EMBL" id="RFFH01000001">
    <property type="protein sequence ID" value="RMI35160.1"/>
    <property type="molecule type" value="Genomic_DNA"/>
</dbReference>
<reference evidence="10 11" key="1">
    <citation type="submission" date="2018-10" db="EMBL/GenBank/DDBJ databases">
        <title>Isolation from cow dung.</title>
        <authorList>
            <person name="Ling L."/>
        </authorList>
    </citation>
    <scope>NUCLEOTIDE SEQUENCE [LARGE SCALE GENOMIC DNA]</scope>
    <source>
        <strain evidence="10 11">NEAU-LL90</strain>
    </source>
</reference>
<evidence type="ECO:0000256" key="4">
    <source>
        <dbReference type="ARBA" id="ARBA00022741"/>
    </source>
</evidence>
<organism evidence="10 11">
    <name type="scientific">Nocardia stercoris</name>
    <dbReference type="NCBI Taxonomy" id="2483361"/>
    <lineage>
        <taxon>Bacteria</taxon>
        <taxon>Bacillati</taxon>
        <taxon>Actinomycetota</taxon>
        <taxon>Actinomycetes</taxon>
        <taxon>Mycobacteriales</taxon>
        <taxon>Nocardiaceae</taxon>
        <taxon>Nocardia</taxon>
    </lineage>
</organism>
<keyword evidence="5" id="KW-0418">Kinase</keyword>
<keyword evidence="4 7" id="KW-0547">Nucleotide-binding</keyword>
<evidence type="ECO:0000313" key="10">
    <source>
        <dbReference type="EMBL" id="RMI35160.1"/>
    </source>
</evidence>
<dbReference type="InterPro" id="IPR011048">
    <property type="entry name" value="Haem_d1_sf"/>
</dbReference>
<protein>
    <recommendedName>
        <fullName evidence="1">non-specific serine/threonine protein kinase</fullName>
        <ecNumber evidence="1">2.7.11.1</ecNumber>
    </recommendedName>
</protein>
<dbReference type="PANTHER" id="PTHR43289">
    <property type="entry name" value="MITOGEN-ACTIVATED PROTEIN KINASE KINASE KINASE 20-RELATED"/>
    <property type="match status" value="1"/>
</dbReference>
<dbReference type="PANTHER" id="PTHR43289:SF6">
    <property type="entry name" value="SERINE_THREONINE-PROTEIN KINASE NEKL-3"/>
    <property type="match status" value="1"/>
</dbReference>
<dbReference type="GO" id="GO:0005524">
    <property type="term" value="F:ATP binding"/>
    <property type="evidence" value="ECO:0007669"/>
    <property type="project" value="UniProtKB-UniRule"/>
</dbReference>
<keyword evidence="11" id="KW-1185">Reference proteome</keyword>
<dbReference type="RefSeq" id="WP_122186134.1">
    <property type="nucleotide sequence ID" value="NZ_RFFH01000001.1"/>
</dbReference>
<evidence type="ECO:0000256" key="1">
    <source>
        <dbReference type="ARBA" id="ARBA00012513"/>
    </source>
</evidence>
<dbReference type="InterPro" id="IPR015943">
    <property type="entry name" value="WD40/YVTN_repeat-like_dom_sf"/>
</dbReference>
<name>A0A3M2LEG3_9NOCA</name>
<dbReference type="InterPro" id="IPR008271">
    <property type="entry name" value="Ser/Thr_kinase_AS"/>
</dbReference>
<evidence type="ECO:0000256" key="3">
    <source>
        <dbReference type="ARBA" id="ARBA00022679"/>
    </source>
</evidence>
<evidence type="ECO:0000256" key="7">
    <source>
        <dbReference type="PROSITE-ProRule" id="PRU10141"/>
    </source>
</evidence>
<dbReference type="SMART" id="SM00220">
    <property type="entry name" value="S_TKc"/>
    <property type="match status" value="1"/>
</dbReference>
<dbReference type="AlphaFoldDB" id="A0A3M2LEG3"/>
<evidence type="ECO:0000256" key="8">
    <source>
        <dbReference type="SAM" id="MobiDB-lite"/>
    </source>
</evidence>
<gene>
    <name evidence="10" type="ORF">EBN03_02325</name>
</gene>
<dbReference type="Proteomes" id="UP000279275">
    <property type="component" value="Unassembled WGS sequence"/>
</dbReference>
<dbReference type="InterPro" id="IPR000719">
    <property type="entry name" value="Prot_kinase_dom"/>
</dbReference>
<evidence type="ECO:0000259" key="9">
    <source>
        <dbReference type="PROSITE" id="PS50011"/>
    </source>
</evidence>
<dbReference type="InterPro" id="IPR011009">
    <property type="entry name" value="Kinase-like_dom_sf"/>
</dbReference>
<evidence type="ECO:0000256" key="6">
    <source>
        <dbReference type="ARBA" id="ARBA00022840"/>
    </source>
</evidence>
<dbReference type="GO" id="GO:0004674">
    <property type="term" value="F:protein serine/threonine kinase activity"/>
    <property type="evidence" value="ECO:0007669"/>
    <property type="project" value="UniProtKB-KW"/>
</dbReference>
<comment type="caution">
    <text evidence="10">The sequence shown here is derived from an EMBL/GenBank/DDBJ whole genome shotgun (WGS) entry which is preliminary data.</text>
</comment>
<accession>A0A3M2LEG3</accession>
<keyword evidence="2" id="KW-0723">Serine/threonine-protein kinase</keyword>
<keyword evidence="6 7" id="KW-0067">ATP-binding</keyword>
<sequence>MTMAGAQFGRYRLLELIGEGGMGRVYRAVDTLTNRVVALKVLHPRFAADPVSQERFRREAKAAAGLSTPHVVPIFDYGDIDGRLFICMQLLVGQGLDSLLAQTGPMPAGQAVHLVSQAAEALQAAHAAGLVHRDVKPSNLFVDPNGFVYLVDFGIAQAAGESGLTGTGGAIGTFAYMAPERFTGGVADARSDVYSLAGVLFELLTGRTPFPGAGLEQQIAGHLTQPPPRPSDSRPELGAGFDAVVAQGMAKDPARRFGSADELAAAATAALAEVAVSPQTEPGRPREPAAGGATPGRGRLLRIGVLATVVVAAVTAGVVYAMTRTSSHPATVHAQFTVADPQQPFDTKLAGLALDPAAHTAYTVDTKANVLRLYDTGTRSFTATVDVGKNPLDVALDTANHTAYVVDYDDETVSVIDTDTRAVTATFPAGSTPNAVAYDPGTHVLYVSNGGDQAVSVIDVKTRAVVKRIALDGRNYPNGIVVDSANHRVYVSYTFGPAVTVIDTESRTVTATIPAGKTASSLGLDAAAHLAYVGDSGDNTVSVIDTRSQKSLATVPVGHSPTSVAVDPAYHNVYVANANFSPVGTVSVINTESRTVVATLPIRGWPAKVVVDPGTHIVYVLDAYTGVSVVTPV</sequence>
<evidence type="ECO:0000256" key="5">
    <source>
        <dbReference type="ARBA" id="ARBA00022777"/>
    </source>
</evidence>
<dbReference type="SUPFAM" id="SSF56112">
    <property type="entry name" value="Protein kinase-like (PK-like)"/>
    <property type="match status" value="1"/>
</dbReference>
<dbReference type="NCBIfam" id="TIGR02276">
    <property type="entry name" value="beta_rpt_yvtn"/>
    <property type="match status" value="3"/>
</dbReference>
<proteinExistence type="predicted"/>
<dbReference type="PROSITE" id="PS00108">
    <property type="entry name" value="PROTEIN_KINASE_ST"/>
    <property type="match status" value="1"/>
</dbReference>
<dbReference type="InterPro" id="IPR011964">
    <property type="entry name" value="YVTN_b-propeller_repeat"/>
</dbReference>
<dbReference type="InterPro" id="IPR017441">
    <property type="entry name" value="Protein_kinase_ATP_BS"/>
</dbReference>
<dbReference type="CDD" id="cd14014">
    <property type="entry name" value="STKc_PknB_like"/>
    <property type="match status" value="1"/>
</dbReference>
<dbReference type="Pfam" id="PF00069">
    <property type="entry name" value="Pkinase"/>
    <property type="match status" value="1"/>
</dbReference>
<keyword evidence="3" id="KW-0808">Transferase</keyword>
<dbReference type="Gene3D" id="2.130.10.10">
    <property type="entry name" value="YVTN repeat-like/Quinoprotein amine dehydrogenase"/>
    <property type="match status" value="2"/>
</dbReference>
<feature type="domain" description="Protein kinase" evidence="9">
    <location>
        <begin position="11"/>
        <end position="271"/>
    </location>
</feature>
<dbReference type="PROSITE" id="PS00107">
    <property type="entry name" value="PROTEIN_KINASE_ATP"/>
    <property type="match status" value="1"/>
</dbReference>
<dbReference type="FunFam" id="1.10.510.10:FF:000021">
    <property type="entry name" value="Serine/threonine protein kinase"/>
    <property type="match status" value="1"/>
</dbReference>
<feature type="binding site" evidence="7">
    <location>
        <position position="40"/>
    </location>
    <ligand>
        <name>ATP</name>
        <dbReference type="ChEBI" id="CHEBI:30616"/>
    </ligand>
</feature>
<dbReference type="PROSITE" id="PS50011">
    <property type="entry name" value="PROTEIN_KINASE_DOM"/>
    <property type="match status" value="1"/>
</dbReference>
<dbReference type="OrthoDB" id="5169909at2"/>
<evidence type="ECO:0000256" key="2">
    <source>
        <dbReference type="ARBA" id="ARBA00022527"/>
    </source>
</evidence>